<name>A0A9Q3IPB0_9BASI</name>
<sequence length="149" mass="16856">MANLAIFSILSHLSPYGLEWRFCHILHHWSPLPILNPTNPQANPLILGLGAPYILYGLRDQLGKKGLRGNISSPNAKWTHLSLFLAKSPGDPKNLKLAIIDHSTQDCNHDLWESQRPPFTFIKGFPLKISETPGPTQWIQAFRNQVWCI</sequence>
<comment type="caution">
    <text evidence="1">The sequence shown here is derived from an EMBL/GenBank/DDBJ whole genome shotgun (WGS) entry which is preliminary data.</text>
</comment>
<evidence type="ECO:0000313" key="2">
    <source>
        <dbReference type="Proteomes" id="UP000765509"/>
    </source>
</evidence>
<dbReference type="Proteomes" id="UP000765509">
    <property type="component" value="Unassembled WGS sequence"/>
</dbReference>
<proteinExistence type="predicted"/>
<dbReference type="EMBL" id="AVOT02052571">
    <property type="protein sequence ID" value="MBW0547479.1"/>
    <property type="molecule type" value="Genomic_DNA"/>
</dbReference>
<gene>
    <name evidence="1" type="ORF">O181_087194</name>
</gene>
<accession>A0A9Q3IPB0</accession>
<protein>
    <submittedName>
        <fullName evidence="1">Uncharacterized protein</fullName>
    </submittedName>
</protein>
<organism evidence="1 2">
    <name type="scientific">Austropuccinia psidii MF-1</name>
    <dbReference type="NCBI Taxonomy" id="1389203"/>
    <lineage>
        <taxon>Eukaryota</taxon>
        <taxon>Fungi</taxon>
        <taxon>Dikarya</taxon>
        <taxon>Basidiomycota</taxon>
        <taxon>Pucciniomycotina</taxon>
        <taxon>Pucciniomycetes</taxon>
        <taxon>Pucciniales</taxon>
        <taxon>Sphaerophragmiaceae</taxon>
        <taxon>Austropuccinia</taxon>
    </lineage>
</organism>
<evidence type="ECO:0000313" key="1">
    <source>
        <dbReference type="EMBL" id="MBW0547479.1"/>
    </source>
</evidence>
<keyword evidence="2" id="KW-1185">Reference proteome</keyword>
<reference evidence="1" key="1">
    <citation type="submission" date="2021-03" db="EMBL/GenBank/DDBJ databases">
        <title>Draft genome sequence of rust myrtle Austropuccinia psidii MF-1, a brazilian biotype.</title>
        <authorList>
            <person name="Quecine M.C."/>
            <person name="Pachon D.M.R."/>
            <person name="Bonatelli M.L."/>
            <person name="Correr F.H."/>
            <person name="Franceschini L.M."/>
            <person name="Leite T.F."/>
            <person name="Margarido G.R.A."/>
            <person name="Almeida C.A."/>
            <person name="Ferrarezi J.A."/>
            <person name="Labate C.A."/>
        </authorList>
    </citation>
    <scope>NUCLEOTIDE SEQUENCE</scope>
    <source>
        <strain evidence="1">MF-1</strain>
    </source>
</reference>
<dbReference type="AlphaFoldDB" id="A0A9Q3IPB0"/>